<comment type="caution">
    <text evidence="2">The sequence shown here is derived from an EMBL/GenBank/DDBJ whole genome shotgun (WGS) entry which is preliminary data.</text>
</comment>
<protein>
    <submittedName>
        <fullName evidence="2">Uncharacterized protein</fullName>
    </submittedName>
</protein>
<sequence>MSSREKSNLPLPSGPKSSGLFVRLLQRTRSKKEKKPTEQNTFPAHLQSVPSDPATRKGDQALELLPLQLQDPQLPAPTLPANKDTMAAPSVLPPTQQPSGTGLKRKVSVRDRLKRIGKDAPNPIPEPEQKKQPRVAYVPKHAASDFSRLQVAVHPRPISPRPPSRQQQRYSLDEPRNFQSLDTTTAVGPYSPGGLHTLAEDVAVHAVPRQAQICHYDQQAWRQQRDHCYTLEPQSGAAFLDQPPPSTNEEVGDTSPLVEVGLDEETSQPSDYERFLARAEERDRAYREQLIRSLSQRQHPRAAEPARSYQTMDSACVTDQMMVSRRGTGRVSGLDSGIGSKGSSNKDQSGGAWERGHRKGSSWTPSFNQDGSDTLEVSKESGYRPAQQPETLKRQASIKKTLGQYFRPARPSTRRYQES</sequence>
<reference evidence="2 3" key="1">
    <citation type="submission" date="2018-08" db="EMBL/GenBank/DDBJ databases">
        <title>Draft genome of the lignicolous fungus Coniochaeta pulveracea.</title>
        <authorList>
            <person name="Borstlap C.J."/>
            <person name="De Witt R.N."/>
            <person name="Botha A."/>
            <person name="Volschenk H."/>
        </authorList>
    </citation>
    <scope>NUCLEOTIDE SEQUENCE [LARGE SCALE GENOMIC DNA]</scope>
    <source>
        <strain evidence="2 3">CAB683</strain>
    </source>
</reference>
<dbReference type="OrthoDB" id="5234752at2759"/>
<feature type="region of interest" description="Disordered" evidence="1">
    <location>
        <begin position="289"/>
        <end position="419"/>
    </location>
</feature>
<dbReference type="EMBL" id="QVQW01000012">
    <property type="protein sequence ID" value="RKU46726.1"/>
    <property type="molecule type" value="Genomic_DNA"/>
</dbReference>
<organism evidence="2 3">
    <name type="scientific">Coniochaeta pulveracea</name>
    <dbReference type="NCBI Taxonomy" id="177199"/>
    <lineage>
        <taxon>Eukaryota</taxon>
        <taxon>Fungi</taxon>
        <taxon>Dikarya</taxon>
        <taxon>Ascomycota</taxon>
        <taxon>Pezizomycotina</taxon>
        <taxon>Sordariomycetes</taxon>
        <taxon>Sordariomycetidae</taxon>
        <taxon>Coniochaetales</taxon>
        <taxon>Coniochaetaceae</taxon>
        <taxon>Coniochaeta</taxon>
    </lineage>
</organism>
<feature type="compositionally biased region" description="Basic and acidic residues" evidence="1">
    <location>
        <begin position="108"/>
        <end position="118"/>
    </location>
</feature>
<feature type="region of interest" description="Disordered" evidence="1">
    <location>
        <begin position="1"/>
        <end position="189"/>
    </location>
</feature>
<evidence type="ECO:0000256" key="1">
    <source>
        <dbReference type="SAM" id="MobiDB-lite"/>
    </source>
</evidence>
<feature type="compositionally biased region" description="Polar residues" evidence="1">
    <location>
        <begin position="177"/>
        <end position="186"/>
    </location>
</feature>
<feature type="compositionally biased region" description="Polar residues" evidence="1">
    <location>
        <begin position="361"/>
        <end position="372"/>
    </location>
</feature>
<accession>A0A420YFM4</accession>
<evidence type="ECO:0000313" key="3">
    <source>
        <dbReference type="Proteomes" id="UP000275385"/>
    </source>
</evidence>
<dbReference type="AlphaFoldDB" id="A0A420YFM4"/>
<feature type="compositionally biased region" description="Low complexity" evidence="1">
    <location>
        <begin position="61"/>
        <end position="73"/>
    </location>
</feature>
<name>A0A420YFM4_9PEZI</name>
<dbReference type="Proteomes" id="UP000275385">
    <property type="component" value="Unassembled WGS sequence"/>
</dbReference>
<keyword evidence="3" id="KW-1185">Reference proteome</keyword>
<evidence type="ECO:0000313" key="2">
    <source>
        <dbReference type="EMBL" id="RKU46726.1"/>
    </source>
</evidence>
<proteinExistence type="predicted"/>
<gene>
    <name evidence="2" type="ORF">DL546_001840</name>
</gene>